<dbReference type="AlphaFoldDB" id="A0A5J5EH36"/>
<name>A0A5J5EH36_9PEZI</name>
<dbReference type="InParanoid" id="A0A5J5EH36"/>
<sequence>MDVKTRWNSTYDMIQPKAELEVPLARIIPARKNSSIFVNQLWRYAGWIPYYPARFRRRTKRQAPFLAIITPTDVLKAHRVDFCTSYQPRLLPVGNWLSRRRDTTSMLSPSPSFTDCKERLSCAVAPAKRRHDFVCSETDKLWVQRALTLDCDGVCVVNSLLRRLALSECNLEATRFVLDILRARQDSIILADCHYDDEWYANEDGTNLNPGVPDAEPEARWGTILAHFTFCKEPRQCAVAQANGRHNFTIGETEKVWVQRALTLHCGIDSLLARLARSECNLAATLFVLDILQAWPERSEYDEQWYANEDGRNRNPGATGAGGFTRRPQLLPVQLRPEQLHQCRRRERSAPFGEFYPYSPLHAAGFYAQPETLILLLLDRVANDLRAGAGCKVAARIMARTASLPPMNWLVEMVPGGKNKQLNVMTLEEYAYRWSAVTARPISHAIKRSSFG</sequence>
<proteinExistence type="predicted"/>
<comment type="caution">
    <text evidence="1">The sequence shown here is derived from an EMBL/GenBank/DDBJ whole genome shotgun (WGS) entry which is preliminary data.</text>
</comment>
<protein>
    <submittedName>
        <fullName evidence="1">Uncharacterized protein</fullName>
    </submittedName>
</protein>
<evidence type="ECO:0000313" key="1">
    <source>
        <dbReference type="EMBL" id="KAA8894393.1"/>
    </source>
</evidence>
<organism evidence="1 2">
    <name type="scientific">Sphaerosporella brunnea</name>
    <dbReference type="NCBI Taxonomy" id="1250544"/>
    <lineage>
        <taxon>Eukaryota</taxon>
        <taxon>Fungi</taxon>
        <taxon>Dikarya</taxon>
        <taxon>Ascomycota</taxon>
        <taxon>Pezizomycotina</taxon>
        <taxon>Pezizomycetes</taxon>
        <taxon>Pezizales</taxon>
        <taxon>Pyronemataceae</taxon>
        <taxon>Sphaerosporella</taxon>
    </lineage>
</organism>
<dbReference type="Proteomes" id="UP000326924">
    <property type="component" value="Unassembled WGS sequence"/>
</dbReference>
<reference evidence="1 2" key="1">
    <citation type="submission" date="2019-09" db="EMBL/GenBank/DDBJ databases">
        <title>Draft genome of the ectomycorrhizal ascomycete Sphaerosporella brunnea.</title>
        <authorList>
            <consortium name="DOE Joint Genome Institute"/>
            <person name="Benucci G.M."/>
            <person name="Marozzi G."/>
            <person name="Antonielli L."/>
            <person name="Sanchez S."/>
            <person name="Marco P."/>
            <person name="Wang X."/>
            <person name="Falini L.B."/>
            <person name="Barry K."/>
            <person name="Haridas S."/>
            <person name="Lipzen A."/>
            <person name="Labutti K."/>
            <person name="Grigoriev I.V."/>
            <person name="Murat C."/>
            <person name="Martin F."/>
            <person name="Albertini E."/>
            <person name="Donnini D."/>
            <person name="Bonito G."/>
        </authorList>
    </citation>
    <scope>NUCLEOTIDE SEQUENCE [LARGE SCALE GENOMIC DNA]</scope>
    <source>
        <strain evidence="1 2">Sb_GMNB300</strain>
    </source>
</reference>
<evidence type="ECO:0000313" key="2">
    <source>
        <dbReference type="Proteomes" id="UP000326924"/>
    </source>
</evidence>
<keyword evidence="2" id="KW-1185">Reference proteome</keyword>
<gene>
    <name evidence="1" type="ORF">FN846DRAFT_912955</name>
</gene>
<dbReference type="EMBL" id="VXIS01000343">
    <property type="protein sequence ID" value="KAA8894393.1"/>
    <property type="molecule type" value="Genomic_DNA"/>
</dbReference>
<accession>A0A5J5EH36</accession>